<comment type="caution">
    <text evidence="1">The sequence shown here is derived from an EMBL/GenBank/DDBJ whole genome shotgun (WGS) entry which is preliminary data.</text>
</comment>
<dbReference type="Proteomes" id="UP001062846">
    <property type="component" value="Chromosome 1"/>
</dbReference>
<gene>
    <name evidence="1" type="ORF">RHMOL_Rhmol01G0209100</name>
</gene>
<sequence length="183" mass="19273">MGSHQQNRQGELTSTSRLENTKVHRAREPLARQGLSSTAQDSNQPPLVRPPLSTIYGPSTPPNPYPAMAATTRSGHRPATKSSSHDLRPTAAAATGKGGPAATFLDLLRADLKPLPAIWSGLLLVRPPSTTPSPAAVGPNTNPGRQVGQPRAGRSGSAMGVALVRNLMGRSYGSFCSTKPRRR</sequence>
<reference evidence="1" key="1">
    <citation type="submission" date="2022-02" db="EMBL/GenBank/DDBJ databases">
        <title>Plant Genome Project.</title>
        <authorList>
            <person name="Zhang R.-G."/>
        </authorList>
    </citation>
    <scope>NUCLEOTIDE SEQUENCE</scope>
    <source>
        <strain evidence="1">AT1</strain>
    </source>
</reference>
<name>A0ACC0Q4A9_RHOML</name>
<accession>A0ACC0Q4A9</accession>
<evidence type="ECO:0000313" key="2">
    <source>
        <dbReference type="Proteomes" id="UP001062846"/>
    </source>
</evidence>
<organism evidence="1 2">
    <name type="scientific">Rhododendron molle</name>
    <name type="common">Chinese azalea</name>
    <name type="synonym">Azalea mollis</name>
    <dbReference type="NCBI Taxonomy" id="49168"/>
    <lineage>
        <taxon>Eukaryota</taxon>
        <taxon>Viridiplantae</taxon>
        <taxon>Streptophyta</taxon>
        <taxon>Embryophyta</taxon>
        <taxon>Tracheophyta</taxon>
        <taxon>Spermatophyta</taxon>
        <taxon>Magnoliopsida</taxon>
        <taxon>eudicotyledons</taxon>
        <taxon>Gunneridae</taxon>
        <taxon>Pentapetalae</taxon>
        <taxon>asterids</taxon>
        <taxon>Ericales</taxon>
        <taxon>Ericaceae</taxon>
        <taxon>Ericoideae</taxon>
        <taxon>Rhodoreae</taxon>
        <taxon>Rhododendron</taxon>
    </lineage>
</organism>
<proteinExistence type="predicted"/>
<evidence type="ECO:0000313" key="1">
    <source>
        <dbReference type="EMBL" id="KAI8572560.1"/>
    </source>
</evidence>
<dbReference type="EMBL" id="CM046388">
    <property type="protein sequence ID" value="KAI8572560.1"/>
    <property type="molecule type" value="Genomic_DNA"/>
</dbReference>
<keyword evidence="2" id="KW-1185">Reference proteome</keyword>
<protein>
    <submittedName>
        <fullName evidence="1">Uncharacterized protein</fullName>
    </submittedName>
</protein>